<sequence length="283" mass="31698">MDFAGALLKWGKRMTVQAVPENFLTGLRPQDLETLLNGLPAATNDRQKDYNLGLVKRLGAGPCISDLLQQYLADDDLLDDIAGRSYRHVNHFDKIVLVDSGNRLGYRLTLHAWCPPYTEKELHDELIHDHRFSFWSTILTGRLVSQNFSRTDGPGAAAAAGHPVTPFRQYRYSPEKLGVSTHSNFYEFVGDTELAVTGETVEEQGNAYHLQYHRIHRVALPMESMTCTMVLRGPRERDFSNVYNTAYPSTDTQSGNTMFTRDELAGKLRSILAGINAQPHGAS</sequence>
<protein>
    <submittedName>
        <fullName evidence="1">Uncharacterized protein</fullName>
    </submittedName>
</protein>
<dbReference type="InterPro" id="IPR011051">
    <property type="entry name" value="RmlC_Cupin_sf"/>
</dbReference>
<reference evidence="1" key="2">
    <citation type="submission" date="2020-09" db="EMBL/GenBank/DDBJ databases">
        <authorList>
            <person name="Sun Q."/>
            <person name="Ohkuma M."/>
        </authorList>
    </citation>
    <scope>NUCLEOTIDE SEQUENCE</scope>
    <source>
        <strain evidence="1">JCM 4633</strain>
    </source>
</reference>
<comment type="caution">
    <text evidence="1">The sequence shown here is derived from an EMBL/GenBank/DDBJ whole genome shotgun (WGS) entry which is preliminary data.</text>
</comment>
<gene>
    <name evidence="1" type="ORF">GCM10010507_34350</name>
</gene>
<name>A0A918TQN7_STRCJ</name>
<reference evidence="1" key="1">
    <citation type="journal article" date="2014" name="Int. J. Syst. Evol. Microbiol.">
        <title>Complete genome sequence of Corynebacterium casei LMG S-19264T (=DSM 44701T), isolated from a smear-ripened cheese.</title>
        <authorList>
            <consortium name="US DOE Joint Genome Institute (JGI-PGF)"/>
            <person name="Walter F."/>
            <person name="Albersmeier A."/>
            <person name="Kalinowski J."/>
            <person name="Ruckert C."/>
        </authorList>
    </citation>
    <scope>NUCLEOTIDE SEQUENCE</scope>
    <source>
        <strain evidence="1">JCM 4633</strain>
    </source>
</reference>
<organism evidence="1 2">
    <name type="scientific">Streptomyces cinnamoneus</name>
    <name type="common">Streptoverticillium cinnamoneum</name>
    <dbReference type="NCBI Taxonomy" id="53446"/>
    <lineage>
        <taxon>Bacteria</taxon>
        <taxon>Bacillati</taxon>
        <taxon>Actinomycetota</taxon>
        <taxon>Actinomycetes</taxon>
        <taxon>Kitasatosporales</taxon>
        <taxon>Streptomycetaceae</taxon>
        <taxon>Streptomyces</taxon>
        <taxon>Streptomyces cinnamoneus group</taxon>
    </lineage>
</organism>
<dbReference type="Proteomes" id="UP000646244">
    <property type="component" value="Unassembled WGS sequence"/>
</dbReference>
<proteinExistence type="predicted"/>
<evidence type="ECO:0000313" key="2">
    <source>
        <dbReference type="Proteomes" id="UP000646244"/>
    </source>
</evidence>
<accession>A0A918TQN7</accession>
<dbReference type="AlphaFoldDB" id="A0A918TQN7"/>
<evidence type="ECO:0000313" key="1">
    <source>
        <dbReference type="EMBL" id="GHC55075.1"/>
    </source>
</evidence>
<dbReference type="EMBL" id="BMVB01000010">
    <property type="protein sequence ID" value="GHC55075.1"/>
    <property type="molecule type" value="Genomic_DNA"/>
</dbReference>
<dbReference type="SUPFAM" id="SSF51182">
    <property type="entry name" value="RmlC-like cupins"/>
    <property type="match status" value="1"/>
</dbReference>